<dbReference type="GO" id="GO:0016503">
    <property type="term" value="F:pheromone receptor activity"/>
    <property type="evidence" value="ECO:0007669"/>
    <property type="project" value="InterPro"/>
</dbReference>
<evidence type="ECO:0000256" key="7">
    <source>
        <dbReference type="ARBA" id="ARBA00023040"/>
    </source>
</evidence>
<dbReference type="GO" id="GO:0019236">
    <property type="term" value="P:response to pheromone"/>
    <property type="evidence" value="ECO:0007669"/>
    <property type="project" value="UniProtKB-KW"/>
</dbReference>
<evidence type="ECO:0000256" key="5">
    <source>
        <dbReference type="ARBA" id="ARBA00022692"/>
    </source>
</evidence>
<feature type="transmembrane region" description="Helical" evidence="11">
    <location>
        <begin position="26"/>
        <end position="49"/>
    </location>
</feature>
<evidence type="ECO:0000256" key="6">
    <source>
        <dbReference type="ARBA" id="ARBA00022989"/>
    </source>
</evidence>
<evidence type="ECO:0000259" key="12">
    <source>
        <dbReference type="PROSITE" id="PS50262"/>
    </source>
</evidence>
<dbReference type="GeneTree" id="ENSGT01030000234553"/>
<accession>A0A8C5MJW7</accession>
<reference evidence="13" key="2">
    <citation type="submission" date="2025-09" db="UniProtKB">
        <authorList>
            <consortium name="Ensembl"/>
        </authorList>
    </citation>
    <scope>IDENTIFICATION</scope>
</reference>
<evidence type="ECO:0000256" key="10">
    <source>
        <dbReference type="ARBA" id="ARBA00023224"/>
    </source>
</evidence>
<evidence type="ECO:0000313" key="14">
    <source>
        <dbReference type="Proteomes" id="UP000694569"/>
    </source>
</evidence>
<keyword evidence="6 11" id="KW-1133">Transmembrane helix</keyword>
<evidence type="ECO:0000256" key="1">
    <source>
        <dbReference type="ARBA" id="ARBA00004651"/>
    </source>
</evidence>
<dbReference type="GO" id="GO:0005886">
    <property type="term" value="C:plasma membrane"/>
    <property type="evidence" value="ECO:0007669"/>
    <property type="project" value="UniProtKB-SubCell"/>
</dbReference>
<evidence type="ECO:0000256" key="2">
    <source>
        <dbReference type="ARBA" id="ARBA00010663"/>
    </source>
</evidence>
<feature type="transmembrane region" description="Helical" evidence="11">
    <location>
        <begin position="61"/>
        <end position="83"/>
    </location>
</feature>
<name>A0A8C5MJW7_9ANUR</name>
<dbReference type="Ensembl" id="ENSLLET00000013703.1">
    <property type="protein sequence ID" value="ENSLLEP00000013186.1"/>
    <property type="gene ID" value="ENSLLEG00000008328.1"/>
</dbReference>
<dbReference type="Proteomes" id="UP000694569">
    <property type="component" value="Unplaced"/>
</dbReference>
<evidence type="ECO:0000256" key="11">
    <source>
        <dbReference type="RuleBase" id="RU364061"/>
    </source>
</evidence>
<sequence length="329" mass="37260">MLSIGSAKLSKLVLKSSRSESLTDSLGFFLLLMIGILGNLHILLNFAYIKIIEKKLLPTNIIHVALSLANLVIIVSRILLQFLKAIGVQHLLDDTMCKIFVYSYRVSRAMSICMTSLLSIHQSVLIAPNSRLWSFLKQQIAKNILVIIILILLINLIIYRNGIMHATSNNNSTTSPYTLQLVYCYMVYFTYHTYIVNGATFASRDFLFVGMMAMASSYIVYALVRHAKSIKGKRSSDKVQGRSAEFKASRAVILLVTLYVLLFGFDNSMWIYTLTLTNVRPDMNEIRIALACSYSALSPIVIIATNPKLQQWTKLLYSKVLYWKQSRNM</sequence>
<keyword evidence="10 11" id="KW-0807">Transducer</keyword>
<evidence type="ECO:0000313" key="13">
    <source>
        <dbReference type="Ensembl" id="ENSLLEP00000013186.1"/>
    </source>
</evidence>
<dbReference type="Gene3D" id="1.20.1070.10">
    <property type="entry name" value="Rhodopsin 7-helix transmembrane proteins"/>
    <property type="match status" value="1"/>
</dbReference>
<keyword evidence="7 11" id="KW-0297">G-protein coupled receptor</keyword>
<evidence type="ECO:0000256" key="3">
    <source>
        <dbReference type="ARBA" id="ARBA00022475"/>
    </source>
</evidence>
<dbReference type="PROSITE" id="PS50262">
    <property type="entry name" value="G_PROTEIN_RECEP_F1_2"/>
    <property type="match status" value="1"/>
</dbReference>
<dbReference type="PANTHER" id="PTHR24062">
    <property type="entry name" value="VOMERONASAL TYPE-1 RECEPTOR"/>
    <property type="match status" value="1"/>
</dbReference>
<feature type="transmembrane region" description="Helical" evidence="11">
    <location>
        <begin position="140"/>
        <end position="159"/>
    </location>
</feature>
<comment type="similarity">
    <text evidence="2 11">Belongs to the G-protein coupled receptor 1 family.</text>
</comment>
<keyword evidence="5 11" id="KW-0812">Transmembrane</keyword>
<keyword evidence="8 11" id="KW-0472">Membrane</keyword>
<dbReference type="OrthoDB" id="9606139at2759"/>
<comment type="subcellular location">
    <subcellularLocation>
        <location evidence="1 11">Cell membrane</location>
        <topology evidence="1 11">Multi-pass membrane protein</topology>
    </subcellularLocation>
</comment>
<organism evidence="13 14">
    <name type="scientific">Leptobrachium leishanense</name>
    <name type="common">Leishan spiny toad</name>
    <dbReference type="NCBI Taxonomy" id="445787"/>
    <lineage>
        <taxon>Eukaryota</taxon>
        <taxon>Metazoa</taxon>
        <taxon>Chordata</taxon>
        <taxon>Craniata</taxon>
        <taxon>Vertebrata</taxon>
        <taxon>Euteleostomi</taxon>
        <taxon>Amphibia</taxon>
        <taxon>Batrachia</taxon>
        <taxon>Anura</taxon>
        <taxon>Pelobatoidea</taxon>
        <taxon>Megophryidae</taxon>
        <taxon>Leptobrachium</taxon>
    </lineage>
</organism>
<dbReference type="FunFam" id="1.20.1070.10:FF:000300">
    <property type="entry name" value="Vomeronasal type-1 receptor"/>
    <property type="match status" value="1"/>
</dbReference>
<evidence type="ECO:0000256" key="9">
    <source>
        <dbReference type="ARBA" id="ARBA00023170"/>
    </source>
</evidence>
<reference evidence="13" key="1">
    <citation type="submission" date="2025-08" db="UniProtKB">
        <authorList>
            <consortium name="Ensembl"/>
        </authorList>
    </citation>
    <scope>IDENTIFICATION</scope>
</reference>
<proteinExistence type="inferred from homology"/>
<dbReference type="AlphaFoldDB" id="A0A8C5MJW7"/>
<dbReference type="SUPFAM" id="SSF81321">
    <property type="entry name" value="Family A G protein-coupled receptor-like"/>
    <property type="match status" value="1"/>
</dbReference>
<evidence type="ECO:0000256" key="4">
    <source>
        <dbReference type="ARBA" id="ARBA00022507"/>
    </source>
</evidence>
<keyword evidence="14" id="KW-1185">Reference proteome</keyword>
<keyword evidence="9 11" id="KW-0675">Receptor</keyword>
<dbReference type="Pfam" id="PF03402">
    <property type="entry name" value="V1R"/>
    <property type="match status" value="1"/>
</dbReference>
<protein>
    <recommendedName>
        <fullName evidence="11">Vomeronasal type-1 receptor</fullName>
    </recommendedName>
</protein>
<feature type="transmembrane region" description="Helical" evidence="11">
    <location>
        <begin position="286"/>
        <end position="305"/>
    </location>
</feature>
<keyword evidence="3 11" id="KW-1003">Cell membrane</keyword>
<feature type="domain" description="G-protein coupled receptors family 1 profile" evidence="12">
    <location>
        <begin position="38"/>
        <end position="302"/>
    </location>
</feature>
<dbReference type="InterPro" id="IPR017452">
    <property type="entry name" value="GPCR_Rhodpsn_7TM"/>
</dbReference>
<dbReference type="InterPro" id="IPR004072">
    <property type="entry name" value="Vmron_rcpt_1"/>
</dbReference>
<feature type="transmembrane region" description="Helical" evidence="11">
    <location>
        <begin position="206"/>
        <end position="224"/>
    </location>
</feature>
<evidence type="ECO:0000256" key="8">
    <source>
        <dbReference type="ARBA" id="ARBA00023136"/>
    </source>
</evidence>
<feature type="transmembrane region" description="Helical" evidence="11">
    <location>
        <begin position="252"/>
        <end position="274"/>
    </location>
</feature>
<keyword evidence="4 11" id="KW-0589">Pheromone response</keyword>